<evidence type="ECO:0000256" key="1">
    <source>
        <dbReference type="SAM" id="Phobius"/>
    </source>
</evidence>
<feature type="domain" description="YcxB-like C-terminal" evidence="2">
    <location>
        <begin position="98"/>
        <end position="160"/>
    </location>
</feature>
<comment type="caution">
    <text evidence="3">The sequence shown here is derived from an EMBL/GenBank/DDBJ whole genome shotgun (WGS) entry which is preliminary data.</text>
</comment>
<organism evidence="3 4">
    <name type="scientific">Pectinatus brassicae</name>
    <dbReference type="NCBI Taxonomy" id="862415"/>
    <lineage>
        <taxon>Bacteria</taxon>
        <taxon>Bacillati</taxon>
        <taxon>Bacillota</taxon>
        <taxon>Negativicutes</taxon>
        <taxon>Selenomonadales</taxon>
        <taxon>Selenomonadaceae</taxon>
        <taxon>Pectinatus</taxon>
    </lineage>
</organism>
<dbReference type="EMBL" id="JACHFH010000002">
    <property type="protein sequence ID" value="MBB5335234.1"/>
    <property type="molecule type" value="Genomic_DNA"/>
</dbReference>
<evidence type="ECO:0000313" key="4">
    <source>
        <dbReference type="Proteomes" id="UP000559117"/>
    </source>
</evidence>
<accession>A0A840UQX6</accession>
<keyword evidence="1" id="KW-1133">Transmembrane helix</keyword>
<gene>
    <name evidence="3" type="ORF">HNR32_000348</name>
</gene>
<evidence type="ECO:0000313" key="3">
    <source>
        <dbReference type="EMBL" id="MBB5335234.1"/>
    </source>
</evidence>
<dbReference type="RefSeq" id="WP_183859046.1">
    <property type="nucleotide sequence ID" value="NZ_JACHFH010000002.1"/>
</dbReference>
<dbReference type="InterPro" id="IPR025588">
    <property type="entry name" value="YcxB-like_C"/>
</dbReference>
<keyword evidence="1" id="KW-0812">Transmembrane</keyword>
<sequence length="166" mass="18849">MNNNFTVKTTLTKKLCMDCAKYIIWHNPIFICFLIIGILLLATLPGYILLGHSFSEAFSLSFGFIPGLALTAAILAAPWFIGKKMYQQNGDITLNINFNDDELIINNSHKIMKIAYNDIKKVQQTNKYFFISTRSADTTMYVLDKNTFVIGTAADFNIFIQQKLRS</sequence>
<keyword evidence="4" id="KW-1185">Reference proteome</keyword>
<dbReference type="Pfam" id="PF14317">
    <property type="entry name" value="YcxB"/>
    <property type="match status" value="1"/>
</dbReference>
<protein>
    <recommendedName>
        <fullName evidence="2">YcxB-like C-terminal domain-containing protein</fullName>
    </recommendedName>
</protein>
<dbReference type="Proteomes" id="UP000559117">
    <property type="component" value="Unassembled WGS sequence"/>
</dbReference>
<name>A0A840UQX6_9FIRM</name>
<feature type="transmembrane region" description="Helical" evidence="1">
    <location>
        <begin position="60"/>
        <end position="81"/>
    </location>
</feature>
<dbReference type="AlphaFoldDB" id="A0A840UQX6"/>
<keyword evidence="1" id="KW-0472">Membrane</keyword>
<feature type="transmembrane region" description="Helical" evidence="1">
    <location>
        <begin position="23"/>
        <end position="48"/>
    </location>
</feature>
<evidence type="ECO:0000259" key="2">
    <source>
        <dbReference type="Pfam" id="PF14317"/>
    </source>
</evidence>
<proteinExistence type="predicted"/>
<reference evidence="3 4" key="1">
    <citation type="submission" date="2020-08" db="EMBL/GenBank/DDBJ databases">
        <title>Genomic Encyclopedia of Type Strains, Phase IV (KMG-IV): sequencing the most valuable type-strain genomes for metagenomic binning, comparative biology and taxonomic classification.</title>
        <authorList>
            <person name="Goeker M."/>
        </authorList>
    </citation>
    <scope>NUCLEOTIDE SEQUENCE [LARGE SCALE GENOMIC DNA]</scope>
    <source>
        <strain evidence="3 4">DSM 24661</strain>
    </source>
</reference>